<evidence type="ECO:0000313" key="9">
    <source>
        <dbReference type="EMBL" id="QKK81826.1"/>
    </source>
</evidence>
<dbReference type="GO" id="GO:0046872">
    <property type="term" value="F:metal ion binding"/>
    <property type="evidence" value="ECO:0007669"/>
    <property type="project" value="InterPro"/>
</dbReference>
<accession>A0A859CYR1</accession>
<dbReference type="InterPro" id="IPR007863">
    <property type="entry name" value="Peptidase_M16_C"/>
</dbReference>
<evidence type="ECO:0000256" key="5">
    <source>
        <dbReference type="ARBA" id="ARBA00023049"/>
    </source>
</evidence>
<dbReference type="Gene3D" id="3.30.830.10">
    <property type="entry name" value="Metalloenzyme, LuxS/M16 peptidase-like"/>
    <property type="match status" value="3"/>
</dbReference>
<evidence type="ECO:0000256" key="3">
    <source>
        <dbReference type="ARBA" id="ARBA00022801"/>
    </source>
</evidence>
<dbReference type="AlphaFoldDB" id="A0A859CYR1"/>
<dbReference type="InterPro" id="IPR011249">
    <property type="entry name" value="Metalloenz_LuxS/M16"/>
</dbReference>
<dbReference type="InterPro" id="IPR050626">
    <property type="entry name" value="Peptidase_M16"/>
</dbReference>
<dbReference type="Pfam" id="PF00675">
    <property type="entry name" value="Peptidase_M16"/>
    <property type="match status" value="1"/>
</dbReference>
<evidence type="ECO:0000256" key="6">
    <source>
        <dbReference type="SAM" id="SignalP"/>
    </source>
</evidence>
<evidence type="ECO:0000313" key="10">
    <source>
        <dbReference type="Proteomes" id="UP000509371"/>
    </source>
</evidence>
<keyword evidence="4" id="KW-0862">Zinc</keyword>
<name>A0A859CYR1_9GAMM</name>
<dbReference type="EMBL" id="CP054301">
    <property type="protein sequence ID" value="QKK81826.1"/>
    <property type="molecule type" value="Genomic_DNA"/>
</dbReference>
<feature type="signal peptide" evidence="6">
    <location>
        <begin position="1"/>
        <end position="31"/>
    </location>
</feature>
<evidence type="ECO:0000259" key="7">
    <source>
        <dbReference type="Pfam" id="PF00675"/>
    </source>
</evidence>
<dbReference type="KEGG" id="mpri:MP3633_3099"/>
<dbReference type="Proteomes" id="UP000509371">
    <property type="component" value="Chromosome"/>
</dbReference>
<evidence type="ECO:0000259" key="8">
    <source>
        <dbReference type="Pfam" id="PF05193"/>
    </source>
</evidence>
<evidence type="ECO:0000256" key="4">
    <source>
        <dbReference type="ARBA" id="ARBA00022833"/>
    </source>
</evidence>
<feature type="chain" id="PRO_5032403870" evidence="6">
    <location>
        <begin position="32"/>
        <end position="951"/>
    </location>
</feature>
<dbReference type="Pfam" id="PF05193">
    <property type="entry name" value="Peptidase_M16_C"/>
    <property type="match status" value="1"/>
</dbReference>
<dbReference type="GO" id="GO:0008237">
    <property type="term" value="F:metallopeptidase activity"/>
    <property type="evidence" value="ECO:0007669"/>
    <property type="project" value="UniProtKB-KW"/>
</dbReference>
<evidence type="ECO:0000256" key="2">
    <source>
        <dbReference type="ARBA" id="ARBA00022670"/>
    </source>
</evidence>
<dbReference type="InterPro" id="IPR011765">
    <property type="entry name" value="Pept_M16_N"/>
</dbReference>
<evidence type="ECO:0000256" key="1">
    <source>
        <dbReference type="ARBA" id="ARBA00007261"/>
    </source>
</evidence>
<proteinExistence type="inferred from homology"/>
<organism evidence="9 10">
    <name type="scientific">Marinomonas primoryensis</name>
    <dbReference type="NCBI Taxonomy" id="178399"/>
    <lineage>
        <taxon>Bacteria</taxon>
        <taxon>Pseudomonadati</taxon>
        <taxon>Pseudomonadota</taxon>
        <taxon>Gammaproteobacteria</taxon>
        <taxon>Oceanospirillales</taxon>
        <taxon>Oceanospirillaceae</taxon>
        <taxon>Marinomonas</taxon>
    </lineage>
</organism>
<protein>
    <submittedName>
        <fullName evidence="9">Putative Zn-dependent peptidase protein PqqL</fullName>
    </submittedName>
</protein>
<feature type="domain" description="Peptidase M16 N-terminal" evidence="7">
    <location>
        <begin position="68"/>
        <end position="178"/>
    </location>
</feature>
<dbReference type="SUPFAM" id="SSF63411">
    <property type="entry name" value="LuxS/MPP-like metallohydrolase"/>
    <property type="match status" value="4"/>
</dbReference>
<gene>
    <name evidence="9" type="ORF">MP3633_3099</name>
</gene>
<keyword evidence="2" id="KW-0645">Protease</keyword>
<sequence>MVYMVFRRNCFNATHVALLFLLSVLSSIANAQDGVLGWDKRVVHGTLNNGFRYYLFDSRQEKDAPEGLTLANLVVLSGAIDEEKDQLGVAHMVEHMVFHESDGLPNGVRQAFTDMGFKQGRDFNAMTNSENTRYMVNLRDSTSERLNSVLDVYQQIAFHAQIKASSLDKERLIIQEEWRGKLSHRSRINEDKKALLRVGSLYPERPVIGTQASIKNTPADKLQAFYKDWYAPNNMALVLFAPVDMKALETQIKRTFGDEPARALPIRHPKDPVLDDQLKIGQLNDTGSKVNRVAFLYRFKSESDGSDDSRRSGLIDYMTRNLLTQQIRRQRDVLPEHVRVLSSTKGTVSPNVAILGFSVNVDEGFHAVGLQSLIQELVRINTHGFSQADFDRVYDKVVDTAERNKTAAKSRGTIWSVKMVEAVTSDKSVHDPEESNDRILRLVQSISLADVNARLDQWLSSSDRILYTQAVGGKGVNLGSMKDVEAIFDTMKKRHLAPLEIEQEVTEKRLPKVTQTGSITLINREKELGLSNWSLSNGDKLTLLDPRVFAEKYHSVSPEETELSSYFSAVSGAGYHVAKGSPWAEQIAVQMSEATGIYGWTDEEFQKWRRKHTLSLSSKQKAQSLAYRGSIDDDKLAQLLAVYRVNQVTPKINSDVYDNVMASLKRNAGINVERPVEVFSKRLATARFGDTDLAPTLPILESLTHEKLEATRQKQVALPVHYFMVSRLPEGEITRLASRYLAGIPRNTAAYSESDYETTSVLQRAGESTVDVSLNTEPKAEYRLYAYQSLPWTPIAAVQLTYLGERLETQLKQRLRSEVQGVYSVRVGLELNKDTNRAELKIQYSSSPARLDDLAKMTETVLAELPDIVTQDWVTDIHAAFTDIEQNRLKNALDSTLLHRLELSETLYGDARYLHEMDALTSGLTQSKLKDVAMTLTFKDRVTGLYRPLAE</sequence>
<keyword evidence="5" id="KW-0482">Metalloprotease</keyword>
<keyword evidence="3" id="KW-0378">Hydrolase</keyword>
<feature type="domain" description="Peptidase M16 C-terminal" evidence="8">
    <location>
        <begin position="219"/>
        <end position="393"/>
    </location>
</feature>
<keyword evidence="6" id="KW-0732">Signal</keyword>
<dbReference type="PANTHER" id="PTHR43690">
    <property type="entry name" value="NARDILYSIN"/>
    <property type="match status" value="1"/>
</dbReference>
<comment type="similarity">
    <text evidence="1">Belongs to the peptidase M16 family.</text>
</comment>
<reference evidence="9 10" key="1">
    <citation type="submission" date="2020-06" db="EMBL/GenBank/DDBJ databases">
        <authorList>
            <person name="Voronona O.L."/>
            <person name="Aksenova E.I."/>
            <person name="Kunda M.S."/>
            <person name="Semenov A.N."/>
            <person name="Ryzhova N."/>
        </authorList>
    </citation>
    <scope>NUCLEOTIDE SEQUENCE [LARGE SCALE GENOMIC DNA]</scope>
    <source>
        <strain evidence="9 10">MPKMM3633</strain>
    </source>
</reference>
<dbReference type="PANTHER" id="PTHR43690:SF17">
    <property type="entry name" value="PROTEIN YHJJ"/>
    <property type="match status" value="1"/>
</dbReference>
<dbReference type="GO" id="GO:0006508">
    <property type="term" value="P:proteolysis"/>
    <property type="evidence" value="ECO:0007669"/>
    <property type="project" value="UniProtKB-KW"/>
</dbReference>